<feature type="domain" description="Peptidase S33 tripeptidyl aminopeptidase-like C-terminal" evidence="6">
    <location>
        <begin position="433"/>
        <end position="535"/>
    </location>
</feature>
<keyword evidence="4" id="KW-0472">Membrane</keyword>
<evidence type="ECO:0000256" key="1">
    <source>
        <dbReference type="ARBA" id="ARBA00010088"/>
    </source>
</evidence>
<feature type="compositionally biased region" description="Low complexity" evidence="3">
    <location>
        <begin position="1"/>
        <end position="23"/>
    </location>
</feature>
<dbReference type="PANTHER" id="PTHR43248:SF25">
    <property type="entry name" value="AB HYDROLASE-1 DOMAIN-CONTAINING PROTEIN-RELATED"/>
    <property type="match status" value="1"/>
</dbReference>
<dbReference type="Proteomes" id="UP000237983">
    <property type="component" value="Unassembled WGS sequence"/>
</dbReference>
<sequence>MSQTAQAPQAPQKAQAPRAAQAPRTRRRSARIVGVAAAMLAVALPLSGCATWFAAPVVTSDPTGESVVDELAPLYSQILSWSDCGNGMQCATATAPLSWEAPAGETIDLALVRQTATSGTALGSLLVNPGGPGGSGYDLVHDTVDFATSERLQENFDIVGFDPRGVNLSTPISCYSDPATLDSFIFDIFPGERGSDEWLAQANAANAQFGADCLANTGELLGHVDTVSAARDLDLLRAILGDEKLNYLGFSYGTELGQTYAGLFPDKTGRLVLDGAVDPTASNYDVSSFQAQGFESALRAFLADCPSLDGCPFRGTVDESMVTVRALLDTLDASPIRNADGRELGANTMFTAIILPLYNPDNWPTLASVFDYAMAGDASFPFVVADAYYDRSEDGTYASNSTEAFTAINCLDAPIDRNVDTMRAEAAALDAAAPVFGHLMAWGGTACYDWPFEPTGTPTAITAEGSTDILVVGTTNDPATPYAWAEAVAAQLANGHLVTYTGEGHTAYNKSNDCILNTVDDYFISGTVPAADPQC</sequence>
<feature type="region of interest" description="Disordered" evidence="3">
    <location>
        <begin position="1"/>
        <end position="27"/>
    </location>
</feature>
<evidence type="ECO:0000259" key="6">
    <source>
        <dbReference type="Pfam" id="PF08386"/>
    </source>
</evidence>
<evidence type="ECO:0000256" key="2">
    <source>
        <dbReference type="ARBA" id="ARBA00022801"/>
    </source>
</evidence>
<reference evidence="7 8" key="1">
    <citation type="submission" date="2018-03" db="EMBL/GenBank/DDBJ databases">
        <title>Genomic Encyclopedia of Type Strains, Phase III (KMG-III): the genomes of soil and plant-associated and newly described type strains.</title>
        <authorList>
            <person name="Whitman W."/>
        </authorList>
    </citation>
    <scope>NUCLEOTIDE SEQUENCE [LARGE SCALE GENOMIC DNA]</scope>
    <source>
        <strain evidence="7 8">CGMCC 1.12484</strain>
    </source>
</reference>
<evidence type="ECO:0000313" key="7">
    <source>
        <dbReference type="EMBL" id="PRY65396.1"/>
    </source>
</evidence>
<keyword evidence="2 7" id="KW-0378">Hydrolase</keyword>
<dbReference type="InterPro" id="IPR000073">
    <property type="entry name" value="AB_hydrolase_1"/>
</dbReference>
<accession>A0A2T0V5E3</accession>
<name>A0A2T0V5E3_9MICO</name>
<dbReference type="InterPro" id="IPR013595">
    <property type="entry name" value="Pept_S33_TAP-like_C"/>
</dbReference>
<dbReference type="OrthoDB" id="3252468at2"/>
<feature type="domain" description="AB hydrolase-1" evidence="5">
    <location>
        <begin position="125"/>
        <end position="316"/>
    </location>
</feature>
<dbReference type="Pfam" id="PF00561">
    <property type="entry name" value="Abhydrolase_1"/>
    <property type="match status" value="1"/>
</dbReference>
<gene>
    <name evidence="7" type="ORF">B0I08_11027</name>
</gene>
<dbReference type="PANTHER" id="PTHR43248">
    <property type="entry name" value="2-SUCCINYL-6-HYDROXY-2,4-CYCLOHEXADIENE-1-CARBOXYLATE SYNTHASE"/>
    <property type="match status" value="1"/>
</dbReference>
<dbReference type="InterPro" id="IPR029058">
    <property type="entry name" value="AB_hydrolase_fold"/>
</dbReference>
<keyword evidence="4" id="KW-1133">Transmembrane helix</keyword>
<evidence type="ECO:0000256" key="3">
    <source>
        <dbReference type="SAM" id="MobiDB-lite"/>
    </source>
</evidence>
<evidence type="ECO:0000256" key="4">
    <source>
        <dbReference type="SAM" id="Phobius"/>
    </source>
</evidence>
<keyword evidence="4" id="KW-0812">Transmembrane</keyword>
<dbReference type="SUPFAM" id="SSF53474">
    <property type="entry name" value="alpha/beta-Hydrolases"/>
    <property type="match status" value="1"/>
</dbReference>
<organism evidence="7 8">
    <name type="scientific">Glaciihabitans tibetensis</name>
    <dbReference type="NCBI Taxonomy" id="1266600"/>
    <lineage>
        <taxon>Bacteria</taxon>
        <taxon>Bacillati</taxon>
        <taxon>Actinomycetota</taxon>
        <taxon>Actinomycetes</taxon>
        <taxon>Micrococcales</taxon>
        <taxon>Microbacteriaceae</taxon>
        <taxon>Glaciihabitans</taxon>
    </lineage>
</organism>
<dbReference type="InterPro" id="IPR051601">
    <property type="entry name" value="Serine_prot/Carboxylest_S33"/>
</dbReference>
<protein>
    <submittedName>
        <fullName evidence="7">Alpha/beta hydrolase family protein</fullName>
    </submittedName>
</protein>
<comment type="caution">
    <text evidence="7">The sequence shown here is derived from an EMBL/GenBank/DDBJ whole genome shotgun (WGS) entry which is preliminary data.</text>
</comment>
<comment type="similarity">
    <text evidence="1">Belongs to the peptidase S33 family.</text>
</comment>
<proteinExistence type="inferred from homology"/>
<evidence type="ECO:0000313" key="8">
    <source>
        <dbReference type="Proteomes" id="UP000237983"/>
    </source>
</evidence>
<dbReference type="RefSeq" id="WP_106214610.1">
    <property type="nucleotide sequence ID" value="NZ_PVTL01000010.1"/>
</dbReference>
<dbReference type="GO" id="GO:0016787">
    <property type="term" value="F:hydrolase activity"/>
    <property type="evidence" value="ECO:0007669"/>
    <property type="project" value="UniProtKB-KW"/>
</dbReference>
<feature type="transmembrane region" description="Helical" evidence="4">
    <location>
        <begin position="32"/>
        <end position="55"/>
    </location>
</feature>
<keyword evidence="8" id="KW-1185">Reference proteome</keyword>
<dbReference type="Pfam" id="PF08386">
    <property type="entry name" value="Abhydrolase_4"/>
    <property type="match status" value="1"/>
</dbReference>
<dbReference type="AlphaFoldDB" id="A0A2T0V5E3"/>
<evidence type="ECO:0000259" key="5">
    <source>
        <dbReference type="Pfam" id="PF00561"/>
    </source>
</evidence>
<dbReference type="EMBL" id="PVTL01000010">
    <property type="protein sequence ID" value="PRY65396.1"/>
    <property type="molecule type" value="Genomic_DNA"/>
</dbReference>
<dbReference type="Gene3D" id="3.40.50.1820">
    <property type="entry name" value="alpha/beta hydrolase"/>
    <property type="match status" value="1"/>
</dbReference>